<name>A0A261SQ07_9BORD</name>
<accession>A0A261SQ07</accession>
<organism evidence="1 2">
    <name type="scientific">Bordetella genomosp. 1</name>
    <dbReference type="NCBI Taxonomy" id="1395607"/>
    <lineage>
        <taxon>Bacteria</taxon>
        <taxon>Pseudomonadati</taxon>
        <taxon>Pseudomonadota</taxon>
        <taxon>Betaproteobacteria</taxon>
        <taxon>Burkholderiales</taxon>
        <taxon>Alcaligenaceae</taxon>
        <taxon>Bordetella</taxon>
    </lineage>
</organism>
<sequence length="203" mass="23260">MDIALSLLLMFAVWQFLRVQYQRSRIGLLGRHLANLQLERHMETLTQGYARAIRETDESRQLQVLETFAQSERAMAGQVRALAKSLADESANATSMTTLSLCVPFAERFLPNAMLRDFRTLVQIHADGMTYVVDNEAGWDSKARAYHLSAELYLLQHSCHWFCKSRAVADARLMLRHQVNHQKVLASVSDVTREPYQHWLRGG</sequence>
<dbReference type="OrthoDB" id="8654508at2"/>
<protein>
    <submittedName>
        <fullName evidence="1">Uncharacterized protein</fullName>
    </submittedName>
</protein>
<reference evidence="1 2" key="1">
    <citation type="submission" date="2017-05" db="EMBL/GenBank/DDBJ databases">
        <title>Complete and WGS of Bordetella genogroups.</title>
        <authorList>
            <person name="Spilker T."/>
            <person name="LiPuma J."/>
        </authorList>
    </citation>
    <scope>NUCLEOTIDE SEQUENCE [LARGE SCALE GENOMIC DNA]</scope>
    <source>
        <strain evidence="1 2">AU17610</strain>
    </source>
</reference>
<dbReference type="Proteomes" id="UP000217005">
    <property type="component" value="Unassembled WGS sequence"/>
</dbReference>
<proteinExistence type="predicted"/>
<dbReference type="RefSeq" id="WP_094825437.1">
    <property type="nucleotide sequence ID" value="NZ_NEVL01000002.1"/>
</dbReference>
<dbReference type="EMBL" id="NEVL01000002">
    <property type="protein sequence ID" value="OZI39062.1"/>
    <property type="molecule type" value="Genomic_DNA"/>
</dbReference>
<comment type="caution">
    <text evidence="1">The sequence shown here is derived from an EMBL/GenBank/DDBJ whole genome shotgun (WGS) entry which is preliminary data.</text>
</comment>
<dbReference type="AlphaFoldDB" id="A0A261SQ07"/>
<evidence type="ECO:0000313" key="2">
    <source>
        <dbReference type="Proteomes" id="UP000217005"/>
    </source>
</evidence>
<evidence type="ECO:0000313" key="1">
    <source>
        <dbReference type="EMBL" id="OZI39062.1"/>
    </source>
</evidence>
<gene>
    <name evidence="1" type="ORF">CEG14_05900</name>
</gene>